<dbReference type="OrthoDB" id="3563076at2759"/>
<sequence>MEPAQRDTSSPRPLVSSSSPENPPQNSSTPLQQHIVGPADLKVPPKPLPSPLSCDLHPSTPLSLKSYKRARRNSFDSNSSTSASASVSPGSYTNFSRPHLQKFEMQLRDSGFYSSSSASDTTSLISRMSRLSIEVKLCVMDHTLMDSGKTCPICRYPEPRPKPLVYVAPEYAAPQRADVIDADEMDNGIMTQNANARTG</sequence>
<dbReference type="InParanoid" id="A0A2J6T2Q2"/>
<dbReference type="AlphaFoldDB" id="A0A2J6T2Q2"/>
<name>A0A2J6T2Q2_9HELO</name>
<reference evidence="2 3" key="1">
    <citation type="submission" date="2016-04" db="EMBL/GenBank/DDBJ databases">
        <title>A degradative enzymes factory behind the ericoid mycorrhizal symbiosis.</title>
        <authorList>
            <consortium name="DOE Joint Genome Institute"/>
            <person name="Martino E."/>
            <person name="Morin E."/>
            <person name="Grelet G."/>
            <person name="Kuo A."/>
            <person name="Kohler A."/>
            <person name="Daghino S."/>
            <person name="Barry K."/>
            <person name="Choi C."/>
            <person name="Cichocki N."/>
            <person name="Clum A."/>
            <person name="Copeland A."/>
            <person name="Hainaut M."/>
            <person name="Haridas S."/>
            <person name="Labutti K."/>
            <person name="Lindquist E."/>
            <person name="Lipzen A."/>
            <person name="Khouja H.-R."/>
            <person name="Murat C."/>
            <person name="Ohm R."/>
            <person name="Olson A."/>
            <person name="Spatafora J."/>
            <person name="Veneault-Fourrey C."/>
            <person name="Henrissat B."/>
            <person name="Grigoriev I."/>
            <person name="Martin F."/>
            <person name="Perotto S."/>
        </authorList>
    </citation>
    <scope>NUCLEOTIDE SEQUENCE [LARGE SCALE GENOMIC DNA]</scope>
    <source>
        <strain evidence="2 3">E</strain>
    </source>
</reference>
<feature type="compositionally biased region" description="Low complexity" evidence="1">
    <location>
        <begin position="75"/>
        <end position="91"/>
    </location>
</feature>
<keyword evidence="3" id="KW-1185">Reference proteome</keyword>
<organism evidence="2 3">
    <name type="scientific">Hyaloscypha bicolor E</name>
    <dbReference type="NCBI Taxonomy" id="1095630"/>
    <lineage>
        <taxon>Eukaryota</taxon>
        <taxon>Fungi</taxon>
        <taxon>Dikarya</taxon>
        <taxon>Ascomycota</taxon>
        <taxon>Pezizomycotina</taxon>
        <taxon>Leotiomycetes</taxon>
        <taxon>Helotiales</taxon>
        <taxon>Hyaloscyphaceae</taxon>
        <taxon>Hyaloscypha</taxon>
        <taxon>Hyaloscypha bicolor</taxon>
    </lineage>
</organism>
<feature type="compositionally biased region" description="Low complexity" evidence="1">
    <location>
        <begin position="10"/>
        <end position="30"/>
    </location>
</feature>
<evidence type="ECO:0000313" key="3">
    <source>
        <dbReference type="Proteomes" id="UP000235371"/>
    </source>
</evidence>
<accession>A0A2J6T2Q2</accession>
<dbReference type="Proteomes" id="UP000235371">
    <property type="component" value="Unassembled WGS sequence"/>
</dbReference>
<proteinExistence type="predicted"/>
<evidence type="ECO:0000256" key="1">
    <source>
        <dbReference type="SAM" id="MobiDB-lite"/>
    </source>
</evidence>
<evidence type="ECO:0000313" key="2">
    <source>
        <dbReference type="EMBL" id="PMD57315.1"/>
    </source>
</evidence>
<gene>
    <name evidence="2" type="ORF">K444DRAFT_51300</name>
</gene>
<protein>
    <submittedName>
        <fullName evidence="2">Uncharacterized protein</fullName>
    </submittedName>
</protein>
<dbReference type="GeneID" id="36581582"/>
<feature type="region of interest" description="Disordered" evidence="1">
    <location>
        <begin position="1"/>
        <end position="93"/>
    </location>
</feature>
<dbReference type="EMBL" id="KZ613847">
    <property type="protein sequence ID" value="PMD57315.1"/>
    <property type="molecule type" value="Genomic_DNA"/>
</dbReference>
<dbReference type="RefSeq" id="XP_024734219.1">
    <property type="nucleotide sequence ID" value="XM_024873502.1"/>
</dbReference>